<protein>
    <submittedName>
        <fullName evidence="2">Uncharacterized protein</fullName>
    </submittedName>
</protein>
<keyword evidence="3" id="KW-1185">Reference proteome</keyword>
<accession>A0AAD5IXS7</accession>
<name>A0AAD5IXS7_ACENE</name>
<sequence length="138" mass="15596">MSLDIEDQRTVEQPAETNNESEKKSRITYTRDLLISLSELEICKKLPNGFDLSLRSELEDASQDRQKGSGSLSMHSFRRNEYGSSPPTRGESGNYSRGIHGRWDSRSSGRGDKDSDSQSDWDSGRVLNVKFMLLYVDA</sequence>
<feature type="region of interest" description="Disordered" evidence="1">
    <location>
        <begin position="1"/>
        <end position="26"/>
    </location>
</feature>
<dbReference type="PANTHER" id="PTHR34802:SF1">
    <property type="entry name" value="CHORISMATE SYNTHASE"/>
    <property type="match status" value="1"/>
</dbReference>
<dbReference type="PANTHER" id="PTHR34802">
    <property type="entry name" value="CHORISMATE SYNTHASE"/>
    <property type="match status" value="1"/>
</dbReference>
<reference evidence="2" key="1">
    <citation type="journal article" date="2022" name="Plant J.">
        <title>Strategies of tolerance reflected in two North American maple genomes.</title>
        <authorList>
            <person name="McEvoy S.L."/>
            <person name="Sezen U.U."/>
            <person name="Trouern-Trend A."/>
            <person name="McMahon S.M."/>
            <person name="Schaberg P.G."/>
            <person name="Yang J."/>
            <person name="Wegrzyn J.L."/>
            <person name="Swenson N.G."/>
        </authorList>
    </citation>
    <scope>NUCLEOTIDE SEQUENCE</scope>
    <source>
        <strain evidence="2">91603</strain>
    </source>
</reference>
<organism evidence="2 3">
    <name type="scientific">Acer negundo</name>
    <name type="common">Box elder</name>
    <dbReference type="NCBI Taxonomy" id="4023"/>
    <lineage>
        <taxon>Eukaryota</taxon>
        <taxon>Viridiplantae</taxon>
        <taxon>Streptophyta</taxon>
        <taxon>Embryophyta</taxon>
        <taxon>Tracheophyta</taxon>
        <taxon>Spermatophyta</taxon>
        <taxon>Magnoliopsida</taxon>
        <taxon>eudicotyledons</taxon>
        <taxon>Gunneridae</taxon>
        <taxon>Pentapetalae</taxon>
        <taxon>rosids</taxon>
        <taxon>malvids</taxon>
        <taxon>Sapindales</taxon>
        <taxon>Sapindaceae</taxon>
        <taxon>Hippocastanoideae</taxon>
        <taxon>Acereae</taxon>
        <taxon>Acer</taxon>
    </lineage>
</organism>
<dbReference type="EMBL" id="JAJSOW010000101">
    <property type="protein sequence ID" value="KAI9180014.1"/>
    <property type="molecule type" value="Genomic_DNA"/>
</dbReference>
<proteinExistence type="predicted"/>
<feature type="compositionally biased region" description="Polar residues" evidence="1">
    <location>
        <begin position="82"/>
        <end position="95"/>
    </location>
</feature>
<feature type="compositionally biased region" description="Basic and acidic residues" evidence="1">
    <location>
        <begin position="101"/>
        <end position="116"/>
    </location>
</feature>
<evidence type="ECO:0000313" key="2">
    <source>
        <dbReference type="EMBL" id="KAI9180014.1"/>
    </source>
</evidence>
<feature type="compositionally biased region" description="Basic and acidic residues" evidence="1">
    <location>
        <begin position="58"/>
        <end position="67"/>
    </location>
</feature>
<gene>
    <name evidence="2" type="ORF">LWI28_000259</name>
</gene>
<feature type="region of interest" description="Disordered" evidence="1">
    <location>
        <begin position="58"/>
        <end position="122"/>
    </location>
</feature>
<evidence type="ECO:0000256" key="1">
    <source>
        <dbReference type="SAM" id="MobiDB-lite"/>
    </source>
</evidence>
<dbReference type="Proteomes" id="UP001064489">
    <property type="component" value="Chromosome 4"/>
</dbReference>
<feature type="compositionally biased region" description="Basic and acidic residues" evidence="1">
    <location>
        <begin position="1"/>
        <end position="10"/>
    </location>
</feature>
<reference evidence="2" key="2">
    <citation type="submission" date="2023-02" db="EMBL/GenBank/DDBJ databases">
        <authorList>
            <person name="Swenson N.G."/>
            <person name="Wegrzyn J.L."/>
            <person name="Mcevoy S.L."/>
        </authorList>
    </citation>
    <scope>NUCLEOTIDE SEQUENCE</scope>
    <source>
        <strain evidence="2">91603</strain>
        <tissue evidence="2">Leaf</tissue>
    </source>
</reference>
<comment type="caution">
    <text evidence="2">The sequence shown here is derived from an EMBL/GenBank/DDBJ whole genome shotgun (WGS) entry which is preliminary data.</text>
</comment>
<dbReference type="AlphaFoldDB" id="A0AAD5IXS7"/>
<evidence type="ECO:0000313" key="3">
    <source>
        <dbReference type="Proteomes" id="UP001064489"/>
    </source>
</evidence>